<dbReference type="SUPFAM" id="SSF48371">
    <property type="entry name" value="ARM repeat"/>
    <property type="match status" value="2"/>
</dbReference>
<evidence type="ECO:0000313" key="5">
    <source>
        <dbReference type="Proteomes" id="UP000193498"/>
    </source>
</evidence>
<gene>
    <name evidence="4" type="ORF">K493DRAFT_412549</name>
</gene>
<dbReference type="InterPro" id="IPR011989">
    <property type="entry name" value="ARM-like"/>
</dbReference>
<evidence type="ECO:0000256" key="3">
    <source>
        <dbReference type="ARBA" id="ARBA00061308"/>
    </source>
</evidence>
<dbReference type="InParanoid" id="A0A1Y1WSU8"/>
<dbReference type="Gene3D" id="1.25.10.10">
    <property type="entry name" value="Leucine-rich Repeat Variant"/>
    <property type="match status" value="1"/>
</dbReference>
<dbReference type="GO" id="GO:0005634">
    <property type="term" value="C:nucleus"/>
    <property type="evidence" value="ECO:0007669"/>
    <property type="project" value="TreeGrafter"/>
</dbReference>
<dbReference type="GO" id="GO:0006974">
    <property type="term" value="P:DNA damage response"/>
    <property type="evidence" value="ECO:0007669"/>
    <property type="project" value="InterPro"/>
</dbReference>
<reference evidence="4 5" key="1">
    <citation type="submission" date="2016-07" db="EMBL/GenBank/DDBJ databases">
        <title>Pervasive Adenine N6-methylation of Active Genes in Fungi.</title>
        <authorList>
            <consortium name="DOE Joint Genome Institute"/>
            <person name="Mondo S.J."/>
            <person name="Dannebaum R.O."/>
            <person name="Kuo R.C."/>
            <person name="Labutti K."/>
            <person name="Haridas S."/>
            <person name="Kuo A."/>
            <person name="Salamov A."/>
            <person name="Ahrendt S.R."/>
            <person name="Lipzen A."/>
            <person name="Sullivan W."/>
            <person name="Andreopoulos W.B."/>
            <person name="Clum A."/>
            <person name="Lindquist E."/>
            <person name="Daum C."/>
            <person name="Ramamoorthy G.K."/>
            <person name="Gryganskyi A."/>
            <person name="Culley D."/>
            <person name="Magnuson J.K."/>
            <person name="James T.Y."/>
            <person name="O'Malley M.A."/>
            <person name="Stajich J.E."/>
            <person name="Spatafora J.W."/>
            <person name="Visel A."/>
            <person name="Grigoriev I.V."/>
        </authorList>
    </citation>
    <scope>NUCLEOTIDE SEQUENCE [LARGE SCALE GENOMIC DNA]</scope>
    <source>
        <strain evidence="4 5">CBS 931.73</strain>
    </source>
</reference>
<dbReference type="Proteomes" id="UP000193498">
    <property type="component" value="Unassembled WGS sequence"/>
</dbReference>
<accession>A0A1Y1WSU8</accession>
<dbReference type="AlphaFoldDB" id="A0A1Y1WSU8"/>
<dbReference type="PANTHER" id="PTHR21331">
    <property type="entry name" value="BRCA1-ASSOCIATED ATM ACTIVATOR 1"/>
    <property type="match status" value="1"/>
</dbReference>
<proteinExistence type="inferred from homology"/>
<dbReference type="OrthoDB" id="10057956at2759"/>
<keyword evidence="5" id="KW-1185">Reference proteome</keyword>
<sequence>METELTQLHNVLNGLPTMSKGIVDSTRHEKVFSYIQGNITKYGDALYEVLEKWNVVDTLSRCFEENQDFRVTSIGLRVIGQLIDSLVANRETLLEKLFADTSVFTQLWERLIGSEVALLRFASMECLKSLVKSRLGASWLNSSIEFPEIFSNLLYDSSSYVVSSSCEFFIYLVTLPDTPGWSDVHEELLGNLISSMKLLANLSDITNPNGSVHNRVCELELIWSLVHSKHPRSLKLLHDHKMLMNIYALHGDANRVIQTRANEILSTVFEWVPYPLTLLGPADTFEHTTNQQLQLQQTFEYSLAHVVLPLLLSPESFKPLAAISVLDSMGKLVPRDEIHRRKMGQSLIEVLVFLLSLASNQTDEVVVDCLTADQLLEIEQKLHEQFAKGVRVNTNRKAIVLRTLLVLLSVIKSEHNTLQSVDLIDHCLHTLSNSTFNQDQRILKNGLALLHQLFEHLEEQIDDQKLTKVLNELLSILNNPGLSCHGVRLLLDTFKHFLNTPAIGRAVLNSVGERLSDVLESKCYDMNWDVRDTVLEFFGELFNENCQHGIELILSFKLLKMVMEKVADAESYVRASAVQTLGAAVKNQSGWSDLHLHDGIRNLLGKIPDLLCDTEAFVRRAVFDLITCLISSRQYTRLFFSSEAGEEPILSHGLLMRLLDDCDWEVRVRGVKFLYELWMVSWNEQEYRNKRESSAAVNWFFNVKADELLLATIEDSSRLVRGESLSAIRKILKTSAGTGTLQGGKRDIQDTQELAHDQFLEKLRKIDLVRLEESVEVEHLYKEALENDSVDNETMMETDQPNIGNNILECY</sequence>
<evidence type="ECO:0000313" key="4">
    <source>
        <dbReference type="EMBL" id="ORX76620.1"/>
    </source>
</evidence>
<comment type="caution">
    <text evidence="4">The sequence shown here is derived from an EMBL/GenBank/DDBJ whole genome shotgun (WGS) entry which is preliminary data.</text>
</comment>
<comment type="similarity">
    <text evidence="3">Belongs to the BRAT1 family.</text>
</comment>
<evidence type="ECO:0000256" key="1">
    <source>
        <dbReference type="ARBA" id="ARBA00004496"/>
    </source>
</evidence>
<evidence type="ECO:0000256" key="2">
    <source>
        <dbReference type="ARBA" id="ARBA00022490"/>
    </source>
</evidence>
<organism evidence="4 5">
    <name type="scientific">Basidiobolus meristosporus CBS 931.73</name>
    <dbReference type="NCBI Taxonomy" id="1314790"/>
    <lineage>
        <taxon>Eukaryota</taxon>
        <taxon>Fungi</taxon>
        <taxon>Fungi incertae sedis</taxon>
        <taxon>Zoopagomycota</taxon>
        <taxon>Entomophthoromycotina</taxon>
        <taxon>Basidiobolomycetes</taxon>
        <taxon>Basidiobolales</taxon>
        <taxon>Basidiobolaceae</taxon>
        <taxon>Basidiobolus</taxon>
    </lineage>
</organism>
<dbReference type="InterPro" id="IPR038904">
    <property type="entry name" value="BRAT1"/>
</dbReference>
<comment type="subcellular location">
    <subcellularLocation>
        <location evidence="1">Cytoplasm</location>
    </subcellularLocation>
</comment>
<evidence type="ECO:0008006" key="6">
    <source>
        <dbReference type="Google" id="ProtNLM"/>
    </source>
</evidence>
<dbReference type="InterPro" id="IPR016024">
    <property type="entry name" value="ARM-type_fold"/>
</dbReference>
<name>A0A1Y1WSU8_9FUNG</name>
<dbReference type="EMBL" id="MCFE01000930">
    <property type="protein sequence ID" value="ORX76620.1"/>
    <property type="molecule type" value="Genomic_DNA"/>
</dbReference>
<protein>
    <recommendedName>
        <fullName evidence="6">ARM repeat-containing protein</fullName>
    </recommendedName>
</protein>
<keyword evidence="2" id="KW-0963">Cytoplasm</keyword>
<dbReference type="GO" id="GO:0005737">
    <property type="term" value="C:cytoplasm"/>
    <property type="evidence" value="ECO:0007669"/>
    <property type="project" value="UniProtKB-SubCell"/>
</dbReference>
<dbReference type="PANTHER" id="PTHR21331:SF2">
    <property type="entry name" value="BRCA1-ASSOCIATED ATM ACTIVATOR 1"/>
    <property type="match status" value="1"/>
</dbReference>
<dbReference type="STRING" id="1314790.A0A1Y1WSU8"/>